<evidence type="ECO:0000313" key="9">
    <source>
        <dbReference type="Proteomes" id="UP000594638"/>
    </source>
</evidence>
<dbReference type="GO" id="GO:0031985">
    <property type="term" value="C:Golgi cisterna"/>
    <property type="evidence" value="ECO:0007669"/>
    <property type="project" value="TreeGrafter"/>
</dbReference>
<keyword evidence="5 7" id="KW-0175">Coiled coil</keyword>
<evidence type="ECO:0000256" key="2">
    <source>
        <dbReference type="ARBA" id="ARBA00022692"/>
    </source>
</evidence>
<dbReference type="GO" id="GO:0000139">
    <property type="term" value="C:Golgi membrane"/>
    <property type="evidence" value="ECO:0007669"/>
    <property type="project" value="UniProtKB-SubCell"/>
</dbReference>
<feature type="coiled-coil region" evidence="7">
    <location>
        <begin position="100"/>
        <end position="145"/>
    </location>
</feature>
<comment type="subcellular location">
    <subcellularLocation>
        <location evidence="1">Golgi apparatus membrane</location>
    </subcellularLocation>
</comment>
<evidence type="ECO:0000313" key="8">
    <source>
        <dbReference type="EMBL" id="CAA2971357.1"/>
    </source>
</evidence>
<dbReference type="Gramene" id="OE9A058543T1">
    <property type="protein sequence ID" value="OE9A058543C1"/>
    <property type="gene ID" value="OE9A058543"/>
</dbReference>
<keyword evidence="3" id="KW-1133">Transmembrane helix</keyword>
<dbReference type="InterPro" id="IPR019177">
    <property type="entry name" value="Golgin_subfamily_A_member_5"/>
</dbReference>
<dbReference type="AlphaFoldDB" id="A0A8S0QYH4"/>
<evidence type="ECO:0000256" key="3">
    <source>
        <dbReference type="ARBA" id="ARBA00022989"/>
    </source>
</evidence>
<dbReference type="EMBL" id="CACTIH010002008">
    <property type="protein sequence ID" value="CAA2971357.1"/>
    <property type="molecule type" value="Genomic_DNA"/>
</dbReference>
<organism evidence="8 9">
    <name type="scientific">Olea europaea subsp. europaea</name>
    <dbReference type="NCBI Taxonomy" id="158383"/>
    <lineage>
        <taxon>Eukaryota</taxon>
        <taxon>Viridiplantae</taxon>
        <taxon>Streptophyta</taxon>
        <taxon>Embryophyta</taxon>
        <taxon>Tracheophyta</taxon>
        <taxon>Spermatophyta</taxon>
        <taxon>Magnoliopsida</taxon>
        <taxon>eudicotyledons</taxon>
        <taxon>Gunneridae</taxon>
        <taxon>Pentapetalae</taxon>
        <taxon>asterids</taxon>
        <taxon>lamiids</taxon>
        <taxon>Lamiales</taxon>
        <taxon>Oleaceae</taxon>
        <taxon>Oleeae</taxon>
        <taxon>Olea</taxon>
    </lineage>
</organism>
<dbReference type="PANTHER" id="PTHR13815">
    <property type="entry name" value="GOLGIN-84"/>
    <property type="match status" value="1"/>
</dbReference>
<evidence type="ECO:0000256" key="7">
    <source>
        <dbReference type="SAM" id="Coils"/>
    </source>
</evidence>
<dbReference type="Proteomes" id="UP000594638">
    <property type="component" value="Unassembled WGS sequence"/>
</dbReference>
<comment type="caution">
    <text evidence="8">The sequence shown here is derived from an EMBL/GenBank/DDBJ whole genome shotgun (WGS) entry which is preliminary data.</text>
</comment>
<evidence type="ECO:0000256" key="5">
    <source>
        <dbReference type="ARBA" id="ARBA00023054"/>
    </source>
</evidence>
<name>A0A8S0QYH4_OLEEU</name>
<keyword evidence="2" id="KW-0812">Transmembrane</keyword>
<accession>A0A8S0QYH4</accession>
<evidence type="ECO:0000256" key="6">
    <source>
        <dbReference type="ARBA" id="ARBA00023136"/>
    </source>
</evidence>
<gene>
    <name evidence="8" type="ORF">OLEA9_A058543</name>
</gene>
<keyword evidence="4" id="KW-0333">Golgi apparatus</keyword>
<keyword evidence="9" id="KW-1185">Reference proteome</keyword>
<evidence type="ECO:0000256" key="1">
    <source>
        <dbReference type="ARBA" id="ARBA00004394"/>
    </source>
</evidence>
<reference evidence="8 9" key="1">
    <citation type="submission" date="2019-12" db="EMBL/GenBank/DDBJ databases">
        <authorList>
            <person name="Alioto T."/>
            <person name="Alioto T."/>
            <person name="Gomez Garrido J."/>
        </authorList>
    </citation>
    <scope>NUCLEOTIDE SEQUENCE [LARGE SCALE GENOMIC DNA]</scope>
</reference>
<sequence length="311" mass="35202">MEVHEIKRTRVMHLCNNKYEADIGKNEEANGNGDGEKQRFTNDLTNDDRLMEMVPASLDRKLNMKFQMKEDGERFKSGMLNNSKSKILAERAAAKAVEAIKDRENLVVKLEGEKQSLEKILEDRAKQQVQEIADINDEIMEATDLEKQKLNNTRIEALVRLSKLATANADLARSLAVAQKNLEIEALGNLFSWLLCCIFHLLPLPTPPFWLVDPFFFPFSSEWLILSLNFIKRFKSKEGIHEVSRLLDENKLIVELADFPGIRLLGFGLSSTLYAFIKRVLYILTPHSPVSNDARSGAVVSLENIDNTGGV</sequence>
<dbReference type="GO" id="GO:0000301">
    <property type="term" value="P:retrograde transport, vesicle recycling within Golgi"/>
    <property type="evidence" value="ECO:0007669"/>
    <property type="project" value="TreeGrafter"/>
</dbReference>
<dbReference type="PANTHER" id="PTHR13815:SF5">
    <property type="entry name" value="GOLGIN CANDIDATE 2"/>
    <property type="match status" value="1"/>
</dbReference>
<protein>
    <submittedName>
        <fullName evidence="8">Golgin candidate 2</fullName>
    </submittedName>
</protein>
<keyword evidence="6" id="KW-0472">Membrane</keyword>
<evidence type="ECO:0000256" key="4">
    <source>
        <dbReference type="ARBA" id="ARBA00023034"/>
    </source>
</evidence>
<dbReference type="OrthoDB" id="248903at2759"/>
<dbReference type="GO" id="GO:0007030">
    <property type="term" value="P:Golgi organization"/>
    <property type="evidence" value="ECO:0007669"/>
    <property type="project" value="InterPro"/>
</dbReference>
<proteinExistence type="predicted"/>